<feature type="compositionally biased region" description="Polar residues" evidence="1">
    <location>
        <begin position="145"/>
        <end position="162"/>
    </location>
</feature>
<dbReference type="InterPro" id="IPR009349">
    <property type="entry name" value="TRIP4/RQT4_C2HC5_Znf"/>
</dbReference>
<dbReference type="OrthoDB" id="338816at2759"/>
<evidence type="ECO:0000313" key="5">
    <source>
        <dbReference type="RefSeq" id="XP_033534330.1"/>
    </source>
</evidence>
<dbReference type="AlphaFoldDB" id="A0A6G1G4E3"/>
<reference evidence="5" key="2">
    <citation type="submission" date="2020-04" db="EMBL/GenBank/DDBJ databases">
        <authorList>
            <consortium name="NCBI Genome Project"/>
        </authorList>
    </citation>
    <scope>NUCLEOTIDE SEQUENCE</scope>
    <source>
        <strain evidence="5">CBS 781.70</strain>
    </source>
</reference>
<keyword evidence="4" id="KW-1185">Reference proteome</keyword>
<dbReference type="GO" id="GO:0072344">
    <property type="term" value="P:rescue of stalled ribosome"/>
    <property type="evidence" value="ECO:0007669"/>
    <property type="project" value="InterPro"/>
</dbReference>
<reference evidence="3 5" key="1">
    <citation type="submission" date="2020-01" db="EMBL/GenBank/DDBJ databases">
        <authorList>
            <consortium name="DOE Joint Genome Institute"/>
            <person name="Haridas S."/>
            <person name="Albert R."/>
            <person name="Binder M."/>
            <person name="Bloem J."/>
            <person name="Labutti K."/>
            <person name="Salamov A."/>
            <person name="Andreopoulos B."/>
            <person name="Baker S.E."/>
            <person name="Barry K."/>
            <person name="Bills G."/>
            <person name="Bluhm B.H."/>
            <person name="Cannon C."/>
            <person name="Castanera R."/>
            <person name="Culley D.E."/>
            <person name="Daum C."/>
            <person name="Ezra D."/>
            <person name="Gonzalez J.B."/>
            <person name="Henrissat B."/>
            <person name="Kuo A."/>
            <person name="Liang C."/>
            <person name="Lipzen A."/>
            <person name="Lutzoni F."/>
            <person name="Magnuson J."/>
            <person name="Mondo S."/>
            <person name="Nolan M."/>
            <person name="Ohm R."/>
            <person name="Pangilinan J."/>
            <person name="Park H.-J."/>
            <person name="Ramirez L."/>
            <person name="Alfaro M."/>
            <person name="Sun H."/>
            <person name="Tritt A."/>
            <person name="Yoshinaga Y."/>
            <person name="Zwiers L.-H."/>
            <person name="Turgeon B.G."/>
            <person name="Goodwin S.B."/>
            <person name="Spatafora J.W."/>
            <person name="Crous P.W."/>
            <person name="Grigoriev I.V."/>
        </authorList>
    </citation>
    <scope>NUCLEOTIDE SEQUENCE</scope>
    <source>
        <strain evidence="3 5">CBS 781.70</strain>
    </source>
</reference>
<feature type="compositionally biased region" description="Polar residues" evidence="1">
    <location>
        <begin position="69"/>
        <end position="83"/>
    </location>
</feature>
<protein>
    <submittedName>
        <fullName evidence="3 5">Zf-C2HC5-domain-containing protein</fullName>
    </submittedName>
</protein>
<evidence type="ECO:0000256" key="1">
    <source>
        <dbReference type="SAM" id="MobiDB-lite"/>
    </source>
</evidence>
<evidence type="ECO:0000259" key="2">
    <source>
        <dbReference type="Pfam" id="PF06221"/>
    </source>
</evidence>
<dbReference type="Pfam" id="PF06221">
    <property type="entry name" value="zf-C2HC5"/>
    <property type="match status" value="1"/>
</dbReference>
<feature type="region of interest" description="Disordered" evidence="1">
    <location>
        <begin position="140"/>
        <end position="227"/>
    </location>
</feature>
<sequence length="524" mass="56465">MSDFRVWAKTSLSRLLPLDDDSLHQILEYSESLPSDQAAEHLKNLLGDSPQAFEFISSFNVRRPKGKSTPGSSKPNATASSSALEAPRGKPRKKRGGAQFNKLPAVRRLENHGNVTGGYVKKGEGDYMAFNRAPGGNSAGLSDALSLNESPSGPSTKASTREASPAARSNVGSPRPGKLPPSAAGPLVSDALSRTSSPGPSSRPKSHPKPPAAQTLHITGGTPMQGASTLLSDLDSAIRSLENQTNPTLSSAPDAARKCSCQARRHPLLAAAPNCLACGKIICAKEGLGPCTSCGTPLLGPVDVQEMLRALKEERGKARMDANNAAARHRPASRTASPYSSDRDTRSAEEPEMDAALATATKHRDNLLKFQAENARRTRVHDEAADFDMPAMTRTNVWASPAERAKELRRQQGVLRKMEARARPEYERRRVVELDVGKGGKVIRRVRVLDEPVVAPEESEEEVEGDIEDIAEQENQSHMRGDNPLRGKLVKPVAKVSGSAAKGKAHEKESSWRRVQDDFLDESD</sequence>
<organism evidence="3">
    <name type="scientific">Eremomyces bilateralis CBS 781.70</name>
    <dbReference type="NCBI Taxonomy" id="1392243"/>
    <lineage>
        <taxon>Eukaryota</taxon>
        <taxon>Fungi</taxon>
        <taxon>Dikarya</taxon>
        <taxon>Ascomycota</taxon>
        <taxon>Pezizomycotina</taxon>
        <taxon>Dothideomycetes</taxon>
        <taxon>Dothideomycetes incertae sedis</taxon>
        <taxon>Eremomycetales</taxon>
        <taxon>Eremomycetaceae</taxon>
        <taxon>Eremomyces</taxon>
    </lineage>
</organism>
<feature type="domain" description="TRIP4/RQT4 C2HC5-type zinc finger" evidence="2">
    <location>
        <begin position="257"/>
        <end position="307"/>
    </location>
</feature>
<dbReference type="RefSeq" id="XP_033534330.1">
    <property type="nucleotide sequence ID" value="XM_033676375.1"/>
</dbReference>
<accession>A0A6G1G4E3</accession>
<feature type="compositionally biased region" description="Low complexity" evidence="1">
    <location>
        <begin position="193"/>
        <end position="203"/>
    </location>
</feature>
<dbReference type="GO" id="GO:0008270">
    <property type="term" value="F:zinc ion binding"/>
    <property type="evidence" value="ECO:0007669"/>
    <property type="project" value="InterPro"/>
</dbReference>
<name>A0A6G1G4E3_9PEZI</name>
<dbReference type="EMBL" id="ML975157">
    <property type="protein sequence ID" value="KAF1812699.1"/>
    <property type="molecule type" value="Genomic_DNA"/>
</dbReference>
<feature type="region of interest" description="Disordered" evidence="1">
    <location>
        <begin position="319"/>
        <end position="352"/>
    </location>
</feature>
<proteinExistence type="predicted"/>
<dbReference type="PANTHER" id="PTHR12963">
    <property type="entry name" value="THYROID RECEPTOR INTERACTING PROTEIN RELATED"/>
    <property type="match status" value="1"/>
</dbReference>
<feature type="compositionally biased region" description="Basic and acidic residues" evidence="1">
    <location>
        <begin position="504"/>
        <end position="517"/>
    </location>
</feature>
<dbReference type="Proteomes" id="UP000504638">
    <property type="component" value="Unplaced"/>
</dbReference>
<evidence type="ECO:0000313" key="3">
    <source>
        <dbReference type="EMBL" id="KAF1812699.1"/>
    </source>
</evidence>
<dbReference type="GO" id="GO:0005634">
    <property type="term" value="C:nucleus"/>
    <property type="evidence" value="ECO:0007669"/>
    <property type="project" value="InterPro"/>
</dbReference>
<feature type="region of interest" description="Disordered" evidence="1">
    <location>
        <begin position="61"/>
        <end position="109"/>
    </location>
</feature>
<dbReference type="GO" id="GO:0180022">
    <property type="term" value="C:RQC-trigger complex"/>
    <property type="evidence" value="ECO:0007669"/>
    <property type="project" value="InterPro"/>
</dbReference>
<feature type="region of interest" description="Disordered" evidence="1">
    <location>
        <begin position="495"/>
        <end position="524"/>
    </location>
</feature>
<gene>
    <name evidence="3 5" type="ORF">P152DRAFT_396763</name>
</gene>
<dbReference type="GO" id="GO:0045893">
    <property type="term" value="P:positive regulation of DNA-templated transcription"/>
    <property type="evidence" value="ECO:0007669"/>
    <property type="project" value="TreeGrafter"/>
</dbReference>
<dbReference type="InterPro" id="IPR039128">
    <property type="entry name" value="TRIP4-like"/>
</dbReference>
<dbReference type="GeneID" id="54416945"/>
<reference evidence="5" key="3">
    <citation type="submission" date="2025-04" db="UniProtKB">
        <authorList>
            <consortium name="RefSeq"/>
        </authorList>
    </citation>
    <scope>IDENTIFICATION</scope>
    <source>
        <strain evidence="5">CBS 781.70</strain>
    </source>
</reference>
<dbReference type="PANTHER" id="PTHR12963:SF4">
    <property type="entry name" value="ACTIVATING SIGNAL COINTEGRATOR 1"/>
    <property type="match status" value="1"/>
</dbReference>
<evidence type="ECO:0000313" key="4">
    <source>
        <dbReference type="Proteomes" id="UP000504638"/>
    </source>
</evidence>